<dbReference type="InterPro" id="IPR006652">
    <property type="entry name" value="Kelch_1"/>
</dbReference>
<organism evidence="2 3">
    <name type="scientific">Musa balbisiana</name>
    <name type="common">Banana</name>
    <dbReference type="NCBI Taxonomy" id="52838"/>
    <lineage>
        <taxon>Eukaryota</taxon>
        <taxon>Viridiplantae</taxon>
        <taxon>Streptophyta</taxon>
        <taxon>Embryophyta</taxon>
        <taxon>Tracheophyta</taxon>
        <taxon>Spermatophyta</taxon>
        <taxon>Magnoliopsida</taxon>
        <taxon>Liliopsida</taxon>
        <taxon>Zingiberales</taxon>
        <taxon>Musaceae</taxon>
        <taxon>Musa</taxon>
    </lineage>
</organism>
<evidence type="ECO:0000259" key="1">
    <source>
        <dbReference type="Pfam" id="PF00646"/>
    </source>
</evidence>
<dbReference type="InterPro" id="IPR036047">
    <property type="entry name" value="F-box-like_dom_sf"/>
</dbReference>
<keyword evidence="3" id="KW-1185">Reference proteome</keyword>
<dbReference type="InterPro" id="IPR001810">
    <property type="entry name" value="F-box_dom"/>
</dbReference>
<dbReference type="Gene3D" id="2.120.10.80">
    <property type="entry name" value="Kelch-type beta propeller"/>
    <property type="match status" value="1"/>
</dbReference>
<name>A0A4S8JFN1_MUSBA</name>
<dbReference type="Pfam" id="PF00646">
    <property type="entry name" value="F-box"/>
    <property type="match status" value="1"/>
</dbReference>
<dbReference type="InterPro" id="IPR015915">
    <property type="entry name" value="Kelch-typ_b-propeller"/>
</dbReference>
<dbReference type="GO" id="GO:0080037">
    <property type="term" value="P:negative regulation of cytokinin-activated signaling pathway"/>
    <property type="evidence" value="ECO:0007669"/>
    <property type="project" value="InterPro"/>
</dbReference>
<accession>A0A4S8JFN1</accession>
<sequence>MDELIPGLPNDIAQECLIRVPYDGFPTVRSVCRHWKQELQSSQFHRLRKTAGLTRSVIALAQAEPALSPTAGPAKKYTASASPSYRLVLFEPVTGAWSCPPPIPGLLRGLPLFCHLAAVGRELVVVGGCDPETWAASDEVHIYDFEAGVWRRGARMPGPRRSFFACAASEELRAVFVAGGHDEEKNALRTAMAYDVVANAWASLPDMAQERDECRGAFLRGAFHVVGGYPTEAQGRFSRSAEAFDVASRRWGLVEEDKLEVGTCPRACVAGGDGRLYMCGPGGDVAALSDDGSGAWRAVAEVPETARVAPLLVAWERSLMLIGSEKHGGGHVGYVGEVRAGNGATTWKRVAMPEEFSGHVQAGCSMEI</sequence>
<protein>
    <recommendedName>
        <fullName evidence="1">F-box domain-containing protein</fullName>
    </recommendedName>
</protein>
<dbReference type="AlphaFoldDB" id="A0A4S8JFN1"/>
<dbReference type="Proteomes" id="UP000317650">
    <property type="component" value="Chromosome 7"/>
</dbReference>
<reference evidence="2 3" key="1">
    <citation type="journal article" date="2019" name="Nat. Plants">
        <title>Genome sequencing of Musa balbisiana reveals subgenome evolution and function divergence in polyploid bananas.</title>
        <authorList>
            <person name="Yao X."/>
        </authorList>
    </citation>
    <scope>NUCLEOTIDE SEQUENCE [LARGE SCALE GENOMIC DNA]</scope>
    <source>
        <strain evidence="3">cv. DH-PKW</strain>
        <tissue evidence="2">Leaves</tissue>
    </source>
</reference>
<evidence type="ECO:0000313" key="3">
    <source>
        <dbReference type="Proteomes" id="UP000317650"/>
    </source>
</evidence>
<proteinExistence type="predicted"/>
<dbReference type="EMBL" id="PYDT01000005">
    <property type="protein sequence ID" value="THU60748.1"/>
    <property type="molecule type" value="Genomic_DNA"/>
</dbReference>
<feature type="domain" description="F-box" evidence="1">
    <location>
        <begin position="6"/>
        <end position="46"/>
    </location>
</feature>
<dbReference type="GO" id="GO:2000762">
    <property type="term" value="P:regulation of phenylpropanoid metabolic process"/>
    <property type="evidence" value="ECO:0007669"/>
    <property type="project" value="InterPro"/>
</dbReference>
<dbReference type="PANTHER" id="PTHR46407">
    <property type="entry name" value="OS02G0208700 PROTEIN"/>
    <property type="match status" value="1"/>
</dbReference>
<dbReference type="InterPro" id="IPR044595">
    <property type="entry name" value="KMD1-4"/>
</dbReference>
<dbReference type="SUPFAM" id="SSF81383">
    <property type="entry name" value="F-box domain"/>
    <property type="match status" value="1"/>
</dbReference>
<dbReference type="CDD" id="cd22152">
    <property type="entry name" value="F-box_AtAFR-like"/>
    <property type="match status" value="1"/>
</dbReference>
<dbReference type="SMART" id="SM00612">
    <property type="entry name" value="Kelch"/>
    <property type="match status" value="2"/>
</dbReference>
<evidence type="ECO:0000313" key="2">
    <source>
        <dbReference type="EMBL" id="THU60748.1"/>
    </source>
</evidence>
<dbReference type="PANTHER" id="PTHR46407:SF3">
    <property type="entry name" value="OS02G0208700 PROTEIN"/>
    <property type="match status" value="1"/>
</dbReference>
<gene>
    <name evidence="2" type="ORF">C4D60_Mb07t16010</name>
</gene>
<dbReference type="SUPFAM" id="SSF117281">
    <property type="entry name" value="Kelch motif"/>
    <property type="match status" value="1"/>
</dbReference>
<dbReference type="Pfam" id="PF01344">
    <property type="entry name" value="Kelch_1"/>
    <property type="match status" value="2"/>
</dbReference>
<dbReference type="STRING" id="52838.A0A4S8JFN1"/>
<comment type="caution">
    <text evidence="2">The sequence shown here is derived from an EMBL/GenBank/DDBJ whole genome shotgun (WGS) entry which is preliminary data.</text>
</comment>